<proteinExistence type="predicted"/>
<name>A0A645F5T6_9ZZZZ</name>
<evidence type="ECO:0000256" key="1">
    <source>
        <dbReference type="SAM" id="MobiDB-lite"/>
    </source>
</evidence>
<dbReference type="EMBL" id="VSSQ01055340">
    <property type="protein sequence ID" value="MPN09240.1"/>
    <property type="molecule type" value="Genomic_DNA"/>
</dbReference>
<sequence length="86" mass="9645">MTVDPAQERGLWLLRGSILGMVHQIISELEAEERRHTADRLAEDRAMGLWPRVIPILGRPADRPDGEGWIDPDASLQTSELPKIHG</sequence>
<reference evidence="2" key="1">
    <citation type="submission" date="2019-08" db="EMBL/GenBank/DDBJ databases">
        <authorList>
            <person name="Kucharzyk K."/>
            <person name="Murdoch R.W."/>
            <person name="Higgins S."/>
            <person name="Loffler F."/>
        </authorList>
    </citation>
    <scope>NUCLEOTIDE SEQUENCE</scope>
</reference>
<evidence type="ECO:0000313" key="2">
    <source>
        <dbReference type="EMBL" id="MPN09240.1"/>
    </source>
</evidence>
<dbReference type="AlphaFoldDB" id="A0A645F5T6"/>
<gene>
    <name evidence="2" type="ORF">SDC9_156529</name>
</gene>
<feature type="region of interest" description="Disordered" evidence="1">
    <location>
        <begin position="60"/>
        <end position="86"/>
    </location>
</feature>
<accession>A0A645F5T6</accession>
<comment type="caution">
    <text evidence="2">The sequence shown here is derived from an EMBL/GenBank/DDBJ whole genome shotgun (WGS) entry which is preliminary data.</text>
</comment>
<protein>
    <submittedName>
        <fullName evidence="2">Uncharacterized protein</fullName>
    </submittedName>
</protein>
<organism evidence="2">
    <name type="scientific">bioreactor metagenome</name>
    <dbReference type="NCBI Taxonomy" id="1076179"/>
    <lineage>
        <taxon>unclassified sequences</taxon>
        <taxon>metagenomes</taxon>
        <taxon>ecological metagenomes</taxon>
    </lineage>
</organism>